<evidence type="ECO:0000313" key="1">
    <source>
        <dbReference type="EMBL" id="MBF4163118.1"/>
    </source>
</evidence>
<protein>
    <submittedName>
        <fullName evidence="1">OsmC family protein</fullName>
    </submittedName>
</protein>
<dbReference type="EMBL" id="JADIVZ010000009">
    <property type="protein sequence ID" value="MBF4163118.1"/>
    <property type="molecule type" value="Genomic_DNA"/>
</dbReference>
<evidence type="ECO:0000313" key="2">
    <source>
        <dbReference type="Proteomes" id="UP000656804"/>
    </source>
</evidence>
<dbReference type="InterPro" id="IPR003718">
    <property type="entry name" value="OsmC/Ohr_fam"/>
</dbReference>
<accession>A0A930YC44</accession>
<dbReference type="Proteomes" id="UP000656804">
    <property type="component" value="Unassembled WGS sequence"/>
</dbReference>
<keyword evidence="2" id="KW-1185">Reference proteome</keyword>
<comment type="caution">
    <text evidence="1">The sequence shown here is derived from an EMBL/GenBank/DDBJ whole genome shotgun (WGS) entry which is preliminary data.</text>
</comment>
<dbReference type="PANTHER" id="PTHR35368">
    <property type="entry name" value="HYDROPEROXIDE REDUCTASE"/>
    <property type="match status" value="1"/>
</dbReference>
<dbReference type="InterPro" id="IPR052924">
    <property type="entry name" value="OsmC/Ohr_hydroprdx_reductase"/>
</dbReference>
<gene>
    <name evidence="1" type="ORF">ISG29_15590</name>
</gene>
<proteinExistence type="predicted"/>
<dbReference type="RefSeq" id="WP_194504370.1">
    <property type="nucleotide sequence ID" value="NZ_JADIVZ010000009.1"/>
</dbReference>
<sequence>MTPTRKAITMSTVPFVVESRGAGVAQDVTVGGEHAHRFAADTYPAFGGADAAPSPLAYTLGALTSCNQISAQLVAKDLGIRLGDFTFRAQGDLDPSVFVTGAEGNANFDTVEVTAQVETDAEGEAFDHFVAELERRCPVTQLFRRSGIAYSSRWEARPLPA</sequence>
<organism evidence="1 2">
    <name type="scientific">Nocardioides acrostichi</name>
    <dbReference type="NCBI Taxonomy" id="2784339"/>
    <lineage>
        <taxon>Bacteria</taxon>
        <taxon>Bacillati</taxon>
        <taxon>Actinomycetota</taxon>
        <taxon>Actinomycetes</taxon>
        <taxon>Propionibacteriales</taxon>
        <taxon>Nocardioidaceae</taxon>
        <taxon>Nocardioides</taxon>
    </lineage>
</organism>
<dbReference type="Gene3D" id="3.30.300.20">
    <property type="match status" value="1"/>
</dbReference>
<name>A0A930YC44_9ACTN</name>
<dbReference type="Pfam" id="PF02566">
    <property type="entry name" value="OsmC"/>
    <property type="match status" value="1"/>
</dbReference>
<dbReference type="InterPro" id="IPR036102">
    <property type="entry name" value="OsmC/Ohrsf"/>
</dbReference>
<reference evidence="1" key="1">
    <citation type="submission" date="2020-11" db="EMBL/GenBank/DDBJ databases">
        <title>Nocardioides sp. CBS4Y-1, whole genome shotgun sequence.</title>
        <authorList>
            <person name="Tuo L."/>
        </authorList>
    </citation>
    <scope>NUCLEOTIDE SEQUENCE</scope>
    <source>
        <strain evidence="1">CBS4Y-1</strain>
    </source>
</reference>
<dbReference type="AlphaFoldDB" id="A0A930YC44"/>
<dbReference type="InterPro" id="IPR015946">
    <property type="entry name" value="KH_dom-like_a/b"/>
</dbReference>
<dbReference type="SUPFAM" id="SSF82784">
    <property type="entry name" value="OsmC-like"/>
    <property type="match status" value="1"/>
</dbReference>
<dbReference type="PANTHER" id="PTHR35368:SF1">
    <property type="entry name" value="HYDROPEROXIDE REDUCTASE"/>
    <property type="match status" value="1"/>
</dbReference>